<gene>
    <name evidence="1" type="ORF">TIS948_LOCUS6825</name>
    <name evidence="2" type="ORF">UJA718_LOCUS22781</name>
</gene>
<dbReference type="OrthoDB" id="342730at2759"/>
<evidence type="ECO:0000313" key="3">
    <source>
        <dbReference type="Proteomes" id="UP000663825"/>
    </source>
</evidence>
<dbReference type="InterPro" id="IPR011042">
    <property type="entry name" value="6-blade_b-propeller_TolB-like"/>
</dbReference>
<evidence type="ECO:0000313" key="1">
    <source>
        <dbReference type="EMBL" id="CAF3098644.1"/>
    </source>
</evidence>
<proteinExistence type="predicted"/>
<evidence type="ECO:0000313" key="4">
    <source>
        <dbReference type="Proteomes" id="UP000663873"/>
    </source>
</evidence>
<dbReference type="Proteomes" id="UP000663873">
    <property type="component" value="Unassembled WGS sequence"/>
</dbReference>
<dbReference type="EMBL" id="CAJOBP010004780">
    <property type="protein sequence ID" value="CAF4450850.1"/>
    <property type="molecule type" value="Genomic_DNA"/>
</dbReference>
<dbReference type="Proteomes" id="UP000663825">
    <property type="component" value="Unassembled WGS sequence"/>
</dbReference>
<protein>
    <submittedName>
        <fullName evidence="1">Uncharacterized protein</fullName>
    </submittedName>
</protein>
<dbReference type="EMBL" id="CAJNXB010000787">
    <property type="protein sequence ID" value="CAF3098644.1"/>
    <property type="molecule type" value="Genomic_DNA"/>
</dbReference>
<sequence length="117" mass="13171">MKYTNHSKRLQKFRCINDSYLLFPMEVNVDNDGIIYVCDHEAHEEARYKQVETVGTVVAGGKGKGVHLNQLSHPTCIFVDKDHSVYVSGWGNHRVVKWEKNATKGILIAGGTQVSKK</sequence>
<dbReference type="AlphaFoldDB" id="A0A817NBJ2"/>
<dbReference type="SUPFAM" id="SSF101898">
    <property type="entry name" value="NHL repeat"/>
    <property type="match status" value="1"/>
</dbReference>
<keyword evidence="4" id="KW-1185">Reference proteome</keyword>
<reference evidence="1" key="1">
    <citation type="submission" date="2021-02" db="EMBL/GenBank/DDBJ databases">
        <authorList>
            <person name="Nowell W R."/>
        </authorList>
    </citation>
    <scope>NUCLEOTIDE SEQUENCE</scope>
</reference>
<organism evidence="1 3">
    <name type="scientific">Rotaria socialis</name>
    <dbReference type="NCBI Taxonomy" id="392032"/>
    <lineage>
        <taxon>Eukaryota</taxon>
        <taxon>Metazoa</taxon>
        <taxon>Spiralia</taxon>
        <taxon>Gnathifera</taxon>
        <taxon>Rotifera</taxon>
        <taxon>Eurotatoria</taxon>
        <taxon>Bdelloidea</taxon>
        <taxon>Philodinida</taxon>
        <taxon>Philodinidae</taxon>
        <taxon>Rotaria</taxon>
    </lineage>
</organism>
<comment type="caution">
    <text evidence="1">The sequence shown here is derived from an EMBL/GenBank/DDBJ whole genome shotgun (WGS) entry which is preliminary data.</text>
</comment>
<accession>A0A817NBJ2</accession>
<dbReference type="Gene3D" id="2.120.10.30">
    <property type="entry name" value="TolB, C-terminal domain"/>
    <property type="match status" value="1"/>
</dbReference>
<name>A0A817NBJ2_9BILA</name>
<evidence type="ECO:0000313" key="2">
    <source>
        <dbReference type="EMBL" id="CAF4450850.1"/>
    </source>
</evidence>